<protein>
    <recommendedName>
        <fullName evidence="2">non-specific serine/threonine protein kinase</fullName>
        <ecNumber evidence="2">2.7.11.1</ecNumber>
    </recommendedName>
    <alternativeName>
        <fullName evidence="8">Autophagy-related protein 1</fullName>
    </alternativeName>
</protein>
<sequence length="575" mass="65878">MATLTMVDPGRADLFYSMHGYNGYGNLPPPVLLNSNWWDEQKITETVNTRYIKQQITDSILRKRLDEPLWFGKGLTESTYCEWIVEHTKKFFLILCDLGCPNYIFDVIDESWDDEDLPLSMTTIERLRLPTFSQSRKFSKKQYAYLARGLEEGHHTELQDEEIVPLEVISRRAQPGSARQTLERVYFPRSREIYYTRRRIPLGDGPNKLLPESFMNEIEILKSIQHDHIVSLHLSYTHESIGYLVLAPCIDLSLKSFIQYPPTRWKSNSKEDRRSIIFNWMHCLSDALAYLYEKGISHCDIKPSSISIESKTNRIFFADIGNSKRLDPVLQAAQSSKQLIPDIEAYDYGAPELWLRSLVTHGITSSPTNTIFSGRTYRRPSDDNSYYAGHRGTEVSQWTAEVSLPSKSDVFSLACIFLEIFSFHSKRKSSVFATHRSIKNRRPRESAPPDSSFHANLSQVDSWIERLHRDARKKTDKPFADGLELCREMLRRGPEARPEPRDVADQLYHTVVGPAVAPDRPHCGMHSVIDPTLAMFGGWVSQKDSSGRCLSASSMGRRSTTTSMSSVSDNRWLAM</sequence>
<dbReference type="SUPFAM" id="SSF56112">
    <property type="entry name" value="Protein kinase-like (PK-like)"/>
    <property type="match status" value="1"/>
</dbReference>
<organism evidence="13 14">
    <name type="scientific">Discina gigas</name>
    <dbReference type="NCBI Taxonomy" id="1032678"/>
    <lineage>
        <taxon>Eukaryota</taxon>
        <taxon>Fungi</taxon>
        <taxon>Dikarya</taxon>
        <taxon>Ascomycota</taxon>
        <taxon>Pezizomycotina</taxon>
        <taxon>Pezizomycetes</taxon>
        <taxon>Pezizales</taxon>
        <taxon>Discinaceae</taxon>
        <taxon>Discina</taxon>
    </lineage>
</organism>
<evidence type="ECO:0000256" key="2">
    <source>
        <dbReference type="ARBA" id="ARBA00012513"/>
    </source>
</evidence>
<feature type="compositionally biased region" description="Low complexity" evidence="11">
    <location>
        <begin position="551"/>
        <end position="568"/>
    </location>
</feature>
<evidence type="ECO:0000256" key="11">
    <source>
        <dbReference type="SAM" id="MobiDB-lite"/>
    </source>
</evidence>
<comment type="catalytic activity">
    <reaction evidence="9">
        <text>L-threonyl-[protein] + ATP = O-phospho-L-threonyl-[protein] + ADP + H(+)</text>
        <dbReference type="Rhea" id="RHEA:46608"/>
        <dbReference type="Rhea" id="RHEA-COMP:11060"/>
        <dbReference type="Rhea" id="RHEA-COMP:11605"/>
        <dbReference type="ChEBI" id="CHEBI:15378"/>
        <dbReference type="ChEBI" id="CHEBI:30013"/>
        <dbReference type="ChEBI" id="CHEBI:30616"/>
        <dbReference type="ChEBI" id="CHEBI:61977"/>
        <dbReference type="ChEBI" id="CHEBI:456216"/>
        <dbReference type="EC" id="2.7.11.1"/>
    </reaction>
</comment>
<accession>A0ABR3G954</accession>
<dbReference type="Proteomes" id="UP001447188">
    <property type="component" value="Unassembled WGS sequence"/>
</dbReference>
<keyword evidence="3" id="KW-0723">Serine/threonine-protein kinase</keyword>
<name>A0ABR3G954_9PEZI</name>
<comment type="caution">
    <text evidence="13">The sequence shown here is derived from an EMBL/GenBank/DDBJ whole genome shotgun (WGS) entry which is preliminary data.</text>
</comment>
<dbReference type="PROSITE" id="PS50011">
    <property type="entry name" value="PROTEIN_KINASE_DOM"/>
    <property type="match status" value="1"/>
</dbReference>
<dbReference type="Pfam" id="PF00069">
    <property type="entry name" value="Pkinase"/>
    <property type="match status" value="1"/>
</dbReference>
<dbReference type="InterPro" id="IPR045269">
    <property type="entry name" value="Atg1-like"/>
</dbReference>
<evidence type="ECO:0000256" key="3">
    <source>
        <dbReference type="ARBA" id="ARBA00022527"/>
    </source>
</evidence>
<evidence type="ECO:0000256" key="7">
    <source>
        <dbReference type="ARBA" id="ARBA00022840"/>
    </source>
</evidence>
<proteinExistence type="predicted"/>
<evidence type="ECO:0000256" key="1">
    <source>
        <dbReference type="ARBA" id="ARBA00004623"/>
    </source>
</evidence>
<keyword evidence="6" id="KW-0418">Kinase</keyword>
<keyword evidence="14" id="KW-1185">Reference proteome</keyword>
<dbReference type="InterPro" id="IPR000719">
    <property type="entry name" value="Prot_kinase_dom"/>
</dbReference>
<evidence type="ECO:0000313" key="13">
    <source>
        <dbReference type="EMBL" id="KAL0632479.1"/>
    </source>
</evidence>
<feature type="domain" description="Protein kinase" evidence="12">
    <location>
        <begin position="132"/>
        <end position="512"/>
    </location>
</feature>
<evidence type="ECO:0000256" key="6">
    <source>
        <dbReference type="ARBA" id="ARBA00022777"/>
    </source>
</evidence>
<evidence type="ECO:0000259" key="12">
    <source>
        <dbReference type="PROSITE" id="PS50011"/>
    </source>
</evidence>
<dbReference type="EC" id="2.7.11.1" evidence="2"/>
<dbReference type="InterPro" id="IPR011009">
    <property type="entry name" value="Kinase-like_dom_sf"/>
</dbReference>
<comment type="catalytic activity">
    <reaction evidence="10">
        <text>L-seryl-[protein] + ATP = O-phospho-L-seryl-[protein] + ADP + H(+)</text>
        <dbReference type="Rhea" id="RHEA:17989"/>
        <dbReference type="Rhea" id="RHEA-COMP:9863"/>
        <dbReference type="Rhea" id="RHEA-COMP:11604"/>
        <dbReference type="ChEBI" id="CHEBI:15378"/>
        <dbReference type="ChEBI" id="CHEBI:29999"/>
        <dbReference type="ChEBI" id="CHEBI:30616"/>
        <dbReference type="ChEBI" id="CHEBI:83421"/>
        <dbReference type="ChEBI" id="CHEBI:456216"/>
        <dbReference type="EC" id="2.7.11.1"/>
    </reaction>
</comment>
<evidence type="ECO:0000313" key="14">
    <source>
        <dbReference type="Proteomes" id="UP001447188"/>
    </source>
</evidence>
<evidence type="ECO:0000256" key="8">
    <source>
        <dbReference type="ARBA" id="ARBA00030237"/>
    </source>
</evidence>
<dbReference type="Gene3D" id="1.10.510.10">
    <property type="entry name" value="Transferase(Phosphotransferase) domain 1"/>
    <property type="match status" value="1"/>
</dbReference>
<evidence type="ECO:0000256" key="5">
    <source>
        <dbReference type="ARBA" id="ARBA00022741"/>
    </source>
</evidence>
<evidence type="ECO:0000256" key="9">
    <source>
        <dbReference type="ARBA" id="ARBA00047899"/>
    </source>
</evidence>
<gene>
    <name evidence="13" type="ORF">Q9L58_008630</name>
</gene>
<evidence type="ECO:0000256" key="10">
    <source>
        <dbReference type="ARBA" id="ARBA00048679"/>
    </source>
</evidence>
<dbReference type="SMART" id="SM00220">
    <property type="entry name" value="S_TKc"/>
    <property type="match status" value="1"/>
</dbReference>
<evidence type="ECO:0000256" key="4">
    <source>
        <dbReference type="ARBA" id="ARBA00022679"/>
    </source>
</evidence>
<dbReference type="EMBL" id="JBBBZM010000166">
    <property type="protein sequence ID" value="KAL0632479.1"/>
    <property type="molecule type" value="Genomic_DNA"/>
</dbReference>
<reference evidence="13 14" key="1">
    <citation type="submission" date="2024-02" db="EMBL/GenBank/DDBJ databases">
        <title>Discinaceae phylogenomics.</title>
        <authorList>
            <person name="Dirks A.C."/>
            <person name="James T.Y."/>
        </authorList>
    </citation>
    <scope>NUCLEOTIDE SEQUENCE [LARGE SCALE GENOMIC DNA]</scope>
    <source>
        <strain evidence="13 14">ACD0624</strain>
    </source>
</reference>
<dbReference type="PANTHER" id="PTHR24348">
    <property type="entry name" value="SERINE/THREONINE-PROTEIN KINASE UNC-51-RELATED"/>
    <property type="match status" value="1"/>
</dbReference>
<comment type="subcellular location">
    <subcellularLocation>
        <location evidence="1">Preautophagosomal structure membrane</location>
        <topology evidence="1">Peripheral membrane protein</topology>
    </subcellularLocation>
</comment>
<feature type="region of interest" description="Disordered" evidence="11">
    <location>
        <begin position="547"/>
        <end position="575"/>
    </location>
</feature>
<keyword evidence="5" id="KW-0547">Nucleotide-binding</keyword>
<dbReference type="PANTHER" id="PTHR24348:SF22">
    <property type="entry name" value="NON-SPECIFIC SERINE_THREONINE PROTEIN KINASE"/>
    <property type="match status" value="1"/>
</dbReference>
<keyword evidence="7" id="KW-0067">ATP-binding</keyword>
<keyword evidence="4" id="KW-0808">Transferase</keyword>